<dbReference type="AlphaFoldDB" id="A0A916Q8W8"/>
<dbReference type="Pfam" id="PF14501">
    <property type="entry name" value="HATPase_c_5"/>
    <property type="match status" value="1"/>
</dbReference>
<dbReference type="Proteomes" id="UP000613208">
    <property type="component" value="Unassembled WGS sequence"/>
</dbReference>
<dbReference type="InterPro" id="IPR036890">
    <property type="entry name" value="HATPase_C_sf"/>
</dbReference>
<dbReference type="CDD" id="cd16935">
    <property type="entry name" value="HATPase_AgrC-ComD-like"/>
    <property type="match status" value="1"/>
</dbReference>
<feature type="transmembrane region" description="Helical" evidence="1">
    <location>
        <begin position="185"/>
        <end position="202"/>
    </location>
</feature>
<evidence type="ECO:0000313" key="3">
    <source>
        <dbReference type="EMBL" id="GFO84168.1"/>
    </source>
</evidence>
<evidence type="ECO:0000259" key="2">
    <source>
        <dbReference type="Pfam" id="PF14501"/>
    </source>
</evidence>
<sequence>MTDWIFIISNIAAAWVRAAAGLYLISRILSTERLGLRTITAAWTGMTVICLIFHFTSLPEFYRFALEAVWITICSRQLQHTDTRLSLFLGIFYEIAAAFWQFLVSAWLGVLFHSSKFLDVQTKQGQTAVWIFYVILIFLILYLSRKQDMTEKAGFRIASAIGVAGFLGIVTLTEQETLFIEDETLDMWMILALVFMMAVLIYNMRRQYEMEKELAKLKTEQAELLERDYITLNRAYEMNAKLFHDFHNHIGILRQFLSRGKTKEAVEYLDELQAPVRKMTDAVWTGDETVDYLISSKAAAAKDNDIQFTVQVEFPKHMNIKSIDLCAILGNLLDNALEAAGQASDPKRKWIRLTIRRIHQMLVIKIENGLETTLKQENGSLKTTKEENGLHGWGLKSAQTAAEKYEGMVQTSHTEDTFYAVATLSYQAVSVET</sequence>
<dbReference type="InterPro" id="IPR032834">
    <property type="entry name" value="NatK-like_C"/>
</dbReference>
<gene>
    <name evidence="3" type="ORF">ANBU17_05150</name>
</gene>
<feature type="domain" description="Sensor histidine kinase NatK-like C-terminal" evidence="2">
    <location>
        <begin position="321"/>
        <end position="419"/>
    </location>
</feature>
<keyword evidence="1" id="KW-0472">Membrane</keyword>
<dbReference type="RefSeq" id="WP_201309907.1">
    <property type="nucleotide sequence ID" value="NZ_BLYI01000009.1"/>
</dbReference>
<dbReference type="PANTHER" id="PTHR40448:SF1">
    <property type="entry name" value="TWO-COMPONENT SENSOR HISTIDINE KINASE"/>
    <property type="match status" value="1"/>
</dbReference>
<keyword evidence="4" id="KW-1185">Reference proteome</keyword>
<comment type="caution">
    <text evidence="3">The sequence shown here is derived from an EMBL/GenBank/DDBJ whole genome shotgun (WGS) entry which is preliminary data.</text>
</comment>
<feature type="transmembrane region" description="Helical" evidence="1">
    <location>
        <begin position="6"/>
        <end position="25"/>
    </location>
</feature>
<organism evidence="3 4">
    <name type="scientific">Anaerostipes butyraticus</name>
    <dbReference type="NCBI Taxonomy" id="645466"/>
    <lineage>
        <taxon>Bacteria</taxon>
        <taxon>Bacillati</taxon>
        <taxon>Bacillota</taxon>
        <taxon>Clostridia</taxon>
        <taxon>Lachnospirales</taxon>
        <taxon>Lachnospiraceae</taxon>
        <taxon>Anaerostipes</taxon>
    </lineage>
</organism>
<keyword evidence="1" id="KW-0812">Transmembrane</keyword>
<feature type="transmembrane region" description="Helical" evidence="1">
    <location>
        <begin position="85"/>
        <end position="107"/>
    </location>
</feature>
<feature type="transmembrane region" description="Helical" evidence="1">
    <location>
        <begin position="127"/>
        <end position="143"/>
    </location>
</feature>
<dbReference type="Gene3D" id="3.30.565.10">
    <property type="entry name" value="Histidine kinase-like ATPase, C-terminal domain"/>
    <property type="match status" value="1"/>
</dbReference>
<evidence type="ECO:0000256" key="1">
    <source>
        <dbReference type="SAM" id="Phobius"/>
    </source>
</evidence>
<dbReference type="GO" id="GO:0042802">
    <property type="term" value="F:identical protein binding"/>
    <property type="evidence" value="ECO:0007669"/>
    <property type="project" value="TreeGrafter"/>
</dbReference>
<dbReference type="PANTHER" id="PTHR40448">
    <property type="entry name" value="TWO-COMPONENT SENSOR HISTIDINE KINASE"/>
    <property type="match status" value="1"/>
</dbReference>
<reference evidence="3" key="1">
    <citation type="submission" date="2020-06" db="EMBL/GenBank/DDBJ databases">
        <title>Characterization of fructooligosaccharide metabolism and fructooligosaccharide-degrading enzymes in human commensal butyrate producers.</title>
        <authorList>
            <person name="Tanno H."/>
            <person name="Fujii T."/>
            <person name="Hirano K."/>
            <person name="Maeno S."/>
            <person name="Tonozuka T."/>
            <person name="Sakamoto M."/>
            <person name="Ohkuma M."/>
            <person name="Tochio T."/>
            <person name="Endo A."/>
        </authorList>
    </citation>
    <scope>NUCLEOTIDE SEQUENCE</scope>
    <source>
        <strain evidence="3">JCM 17466</strain>
    </source>
</reference>
<proteinExistence type="predicted"/>
<protein>
    <recommendedName>
        <fullName evidence="2">Sensor histidine kinase NatK-like C-terminal domain-containing protein</fullName>
    </recommendedName>
</protein>
<feature type="transmembrane region" description="Helical" evidence="1">
    <location>
        <begin position="34"/>
        <end position="55"/>
    </location>
</feature>
<keyword evidence="1" id="KW-1133">Transmembrane helix</keyword>
<dbReference type="SUPFAM" id="SSF55874">
    <property type="entry name" value="ATPase domain of HSP90 chaperone/DNA topoisomerase II/histidine kinase"/>
    <property type="match status" value="1"/>
</dbReference>
<dbReference type="EMBL" id="BLYI01000009">
    <property type="protein sequence ID" value="GFO84168.1"/>
    <property type="molecule type" value="Genomic_DNA"/>
</dbReference>
<feature type="transmembrane region" description="Helical" evidence="1">
    <location>
        <begin position="155"/>
        <end position="173"/>
    </location>
</feature>
<name>A0A916Q8W8_9FIRM</name>
<accession>A0A916Q8W8</accession>
<evidence type="ECO:0000313" key="4">
    <source>
        <dbReference type="Proteomes" id="UP000613208"/>
    </source>
</evidence>